<feature type="region of interest" description="Disordered" evidence="1">
    <location>
        <begin position="1"/>
        <end position="45"/>
    </location>
</feature>
<proteinExistence type="predicted"/>
<name>A0A2P6MQ98_9EUKA</name>
<sequence>MSGKNTKPTTSKPYTPFGSGSANASYGYDTQSKLVVPTVRHKPKS</sequence>
<gene>
    <name evidence="2" type="ORF">PROFUN_16505</name>
</gene>
<reference evidence="2 3" key="1">
    <citation type="journal article" date="2018" name="Genome Biol. Evol.">
        <title>Multiple Roots of Fruiting Body Formation in Amoebozoa.</title>
        <authorList>
            <person name="Hillmann F."/>
            <person name="Forbes G."/>
            <person name="Novohradska S."/>
            <person name="Ferling I."/>
            <person name="Riege K."/>
            <person name="Groth M."/>
            <person name="Westermann M."/>
            <person name="Marz M."/>
            <person name="Spaller T."/>
            <person name="Winckler T."/>
            <person name="Schaap P."/>
            <person name="Glockner G."/>
        </authorList>
    </citation>
    <scope>NUCLEOTIDE SEQUENCE [LARGE SCALE GENOMIC DNA]</scope>
    <source>
        <strain evidence="2 3">Jena</strain>
    </source>
</reference>
<evidence type="ECO:0000313" key="3">
    <source>
        <dbReference type="Proteomes" id="UP000241769"/>
    </source>
</evidence>
<dbReference type="InParanoid" id="A0A2P6MQ98"/>
<evidence type="ECO:0000313" key="2">
    <source>
        <dbReference type="EMBL" id="PRP73862.1"/>
    </source>
</evidence>
<protein>
    <submittedName>
        <fullName evidence="2">Uncharacterized protein</fullName>
    </submittedName>
</protein>
<feature type="non-terminal residue" evidence="2">
    <location>
        <position position="45"/>
    </location>
</feature>
<comment type="caution">
    <text evidence="2">The sequence shown here is derived from an EMBL/GenBank/DDBJ whole genome shotgun (WGS) entry which is preliminary data.</text>
</comment>
<keyword evidence="3" id="KW-1185">Reference proteome</keyword>
<evidence type="ECO:0000256" key="1">
    <source>
        <dbReference type="SAM" id="MobiDB-lite"/>
    </source>
</evidence>
<organism evidence="2 3">
    <name type="scientific">Planoprotostelium fungivorum</name>
    <dbReference type="NCBI Taxonomy" id="1890364"/>
    <lineage>
        <taxon>Eukaryota</taxon>
        <taxon>Amoebozoa</taxon>
        <taxon>Evosea</taxon>
        <taxon>Variosea</taxon>
        <taxon>Cavosteliida</taxon>
        <taxon>Cavosteliaceae</taxon>
        <taxon>Planoprotostelium</taxon>
    </lineage>
</organism>
<feature type="compositionally biased region" description="Polar residues" evidence="1">
    <location>
        <begin position="1"/>
        <end position="33"/>
    </location>
</feature>
<dbReference type="Proteomes" id="UP000241769">
    <property type="component" value="Unassembled WGS sequence"/>
</dbReference>
<accession>A0A2P6MQ98</accession>
<dbReference type="EMBL" id="MDYQ01000536">
    <property type="protein sequence ID" value="PRP73862.1"/>
    <property type="molecule type" value="Genomic_DNA"/>
</dbReference>
<dbReference type="AlphaFoldDB" id="A0A2P6MQ98"/>